<organism evidence="1 2">
    <name type="scientific">Mycolicibacterium arenosum</name>
    <dbReference type="NCBI Taxonomy" id="2952157"/>
    <lineage>
        <taxon>Bacteria</taxon>
        <taxon>Bacillati</taxon>
        <taxon>Actinomycetota</taxon>
        <taxon>Actinomycetes</taxon>
        <taxon>Mycobacteriales</taxon>
        <taxon>Mycobacteriaceae</taxon>
        <taxon>Mycolicibacterium</taxon>
    </lineage>
</organism>
<reference evidence="1 2" key="1">
    <citation type="submission" date="2022-06" db="EMBL/GenBank/DDBJ databases">
        <title>Mycolicibacterium sp. CAU 1645 isolated from seawater.</title>
        <authorList>
            <person name="Kim W."/>
        </authorList>
    </citation>
    <scope>NUCLEOTIDE SEQUENCE [LARGE SCALE GENOMIC DNA]</scope>
    <source>
        <strain evidence="1 2">CAU 1645</strain>
    </source>
</reference>
<gene>
    <name evidence="1" type="ORF">NM203_15665</name>
</gene>
<dbReference type="Proteomes" id="UP001651690">
    <property type="component" value="Unassembled WGS sequence"/>
</dbReference>
<protein>
    <submittedName>
        <fullName evidence="1">Ferredoxin</fullName>
    </submittedName>
</protein>
<keyword evidence="2" id="KW-1185">Reference proteome</keyword>
<dbReference type="SUPFAM" id="SSF54862">
    <property type="entry name" value="4Fe-4S ferredoxins"/>
    <property type="match status" value="1"/>
</dbReference>
<dbReference type="EMBL" id="JANDBD010000006">
    <property type="protein sequence ID" value="MCP9273626.1"/>
    <property type="molecule type" value="Genomic_DNA"/>
</dbReference>
<dbReference type="Pfam" id="PF13370">
    <property type="entry name" value="Fer4_13"/>
    <property type="match status" value="1"/>
</dbReference>
<evidence type="ECO:0000313" key="1">
    <source>
        <dbReference type="EMBL" id="MCP9273626.1"/>
    </source>
</evidence>
<sequence length="77" mass="7957">MAGPRAVYVDPRLCEAHALCVELAPAVFDLGDDIATCDESPAASHRDDVDAAIAACPRQAIGWVDAPPTTIPKGSIA</sequence>
<accession>A0ABT1M386</accession>
<dbReference type="Gene3D" id="3.30.70.20">
    <property type="match status" value="1"/>
</dbReference>
<evidence type="ECO:0000313" key="2">
    <source>
        <dbReference type="Proteomes" id="UP001651690"/>
    </source>
</evidence>
<dbReference type="RefSeq" id="WP_255060947.1">
    <property type="nucleotide sequence ID" value="NZ_JANDBD010000006.1"/>
</dbReference>
<comment type="caution">
    <text evidence="1">The sequence shown here is derived from an EMBL/GenBank/DDBJ whole genome shotgun (WGS) entry which is preliminary data.</text>
</comment>
<name>A0ABT1M386_9MYCO</name>
<proteinExistence type="predicted"/>